<reference evidence="1 2" key="1">
    <citation type="journal article" date="2022" name="G3 (Bethesda)">
        <title>Whole-genome sequence and methylome profiling of the almond [Prunus dulcis (Mill.) D.A. Webb] cultivar 'Nonpareil'.</title>
        <authorList>
            <person name="D'Amico-Willman K.M."/>
            <person name="Ouma W.Z."/>
            <person name="Meulia T."/>
            <person name="Sideli G.M."/>
            <person name="Gradziel T.M."/>
            <person name="Fresnedo-Ramirez J."/>
        </authorList>
    </citation>
    <scope>NUCLEOTIDE SEQUENCE [LARGE SCALE GENOMIC DNA]</scope>
    <source>
        <strain evidence="1">Clone GOH B32 T37-40</strain>
    </source>
</reference>
<dbReference type="EMBL" id="JAJFAZ020000005">
    <property type="protein sequence ID" value="KAI5327538.1"/>
    <property type="molecule type" value="Genomic_DNA"/>
</dbReference>
<accession>A0AAD4VN77</accession>
<organism evidence="1 2">
    <name type="scientific">Prunus dulcis</name>
    <name type="common">Almond</name>
    <name type="synonym">Amygdalus dulcis</name>
    <dbReference type="NCBI Taxonomy" id="3755"/>
    <lineage>
        <taxon>Eukaryota</taxon>
        <taxon>Viridiplantae</taxon>
        <taxon>Streptophyta</taxon>
        <taxon>Embryophyta</taxon>
        <taxon>Tracheophyta</taxon>
        <taxon>Spermatophyta</taxon>
        <taxon>Magnoliopsida</taxon>
        <taxon>eudicotyledons</taxon>
        <taxon>Gunneridae</taxon>
        <taxon>Pentapetalae</taxon>
        <taxon>rosids</taxon>
        <taxon>fabids</taxon>
        <taxon>Rosales</taxon>
        <taxon>Rosaceae</taxon>
        <taxon>Amygdaloideae</taxon>
        <taxon>Amygdaleae</taxon>
        <taxon>Prunus</taxon>
    </lineage>
</organism>
<name>A0AAD4VN77_PRUDU</name>
<protein>
    <submittedName>
        <fullName evidence="1">Uncharacterized protein</fullName>
    </submittedName>
</protein>
<evidence type="ECO:0000313" key="1">
    <source>
        <dbReference type="EMBL" id="KAI5327538.1"/>
    </source>
</evidence>
<proteinExistence type="predicted"/>
<gene>
    <name evidence="1" type="ORF">L3X38_026934</name>
</gene>
<comment type="caution">
    <text evidence="1">The sequence shown here is derived from an EMBL/GenBank/DDBJ whole genome shotgun (WGS) entry which is preliminary data.</text>
</comment>
<keyword evidence="2" id="KW-1185">Reference proteome</keyword>
<dbReference type="Proteomes" id="UP001054821">
    <property type="component" value="Chromosome 5"/>
</dbReference>
<dbReference type="AlphaFoldDB" id="A0AAD4VN77"/>
<evidence type="ECO:0000313" key="2">
    <source>
        <dbReference type="Proteomes" id="UP001054821"/>
    </source>
</evidence>
<sequence>MKKTKRVRIMGLSVRENIGFKLESMDRPKRFDLFVGSKWTQDFTTVLNLLNPGFTFPPSPGRSLNNAHPVSCLPSKRALDIYYKAFGKASHFQWRPKHQSKPRQLMESNLFQFPSLHHPVPQVQLSK</sequence>